<evidence type="ECO:0000256" key="1">
    <source>
        <dbReference type="SAM" id="MobiDB-lite"/>
    </source>
</evidence>
<name>U5DLU4_9CHRO</name>
<feature type="compositionally biased region" description="Polar residues" evidence="1">
    <location>
        <begin position="72"/>
        <end position="81"/>
    </location>
</feature>
<organism evidence="2 3">
    <name type="scientific">Rubidibacter lacunae KORDI 51-2</name>
    <dbReference type="NCBI Taxonomy" id="582515"/>
    <lineage>
        <taxon>Bacteria</taxon>
        <taxon>Bacillati</taxon>
        <taxon>Cyanobacteriota</taxon>
        <taxon>Cyanophyceae</taxon>
        <taxon>Oscillatoriophycideae</taxon>
        <taxon>Chroococcales</taxon>
        <taxon>Aphanothecaceae</taxon>
        <taxon>Rubidibacter</taxon>
    </lineage>
</organism>
<evidence type="ECO:0000313" key="2">
    <source>
        <dbReference type="EMBL" id="ERN41862.1"/>
    </source>
</evidence>
<protein>
    <submittedName>
        <fullName evidence="2">Uncharacterized protein</fullName>
    </submittedName>
</protein>
<dbReference type="STRING" id="582515.KR51_00015270"/>
<evidence type="ECO:0000313" key="3">
    <source>
        <dbReference type="Proteomes" id="UP000016960"/>
    </source>
</evidence>
<dbReference type="InParanoid" id="U5DLU4"/>
<dbReference type="Proteomes" id="UP000016960">
    <property type="component" value="Unassembled WGS sequence"/>
</dbReference>
<reference evidence="2 3" key="1">
    <citation type="submission" date="2013-05" db="EMBL/GenBank/DDBJ databases">
        <title>Draft genome sequence of Rubidibacter lacunae KORDI 51-2.</title>
        <authorList>
            <person name="Choi D.H."/>
            <person name="Noh J.H."/>
            <person name="Kwon K.-K."/>
            <person name="Lee J.-H."/>
            <person name="Ryu J.-Y."/>
        </authorList>
    </citation>
    <scope>NUCLEOTIDE SEQUENCE [LARGE SCALE GENOMIC DNA]</scope>
    <source>
        <strain evidence="2 3">KORDI 51-2</strain>
    </source>
</reference>
<comment type="caution">
    <text evidence="2">The sequence shown here is derived from an EMBL/GenBank/DDBJ whole genome shotgun (WGS) entry which is preliminary data.</text>
</comment>
<gene>
    <name evidence="2" type="ORF">KR51_00015270</name>
</gene>
<accession>U5DLU4</accession>
<sequence length="81" mass="8225">MVSGHCGASRDSTQCTSGLQPLTGVASYVLARVVVGGGNRDFDRMTVASTIPQTGARSLAANGFAPERARETSGSTKGTHG</sequence>
<keyword evidence="3" id="KW-1185">Reference proteome</keyword>
<dbReference type="AlphaFoldDB" id="U5DLU4"/>
<feature type="region of interest" description="Disordered" evidence="1">
    <location>
        <begin position="58"/>
        <end position="81"/>
    </location>
</feature>
<dbReference type="EMBL" id="ASSJ01000040">
    <property type="protein sequence ID" value="ERN41862.1"/>
    <property type="molecule type" value="Genomic_DNA"/>
</dbReference>
<proteinExistence type="predicted"/>